<reference evidence="1" key="1">
    <citation type="journal article" date="2021" name="PeerJ">
        <title>Extensive microbial diversity within the chicken gut microbiome revealed by metagenomics and culture.</title>
        <authorList>
            <person name="Gilroy R."/>
            <person name="Ravi A."/>
            <person name="Getino M."/>
            <person name="Pursley I."/>
            <person name="Horton D.L."/>
            <person name="Alikhan N.F."/>
            <person name="Baker D."/>
            <person name="Gharbi K."/>
            <person name="Hall N."/>
            <person name="Watson M."/>
            <person name="Adriaenssens E.M."/>
            <person name="Foster-Nyarko E."/>
            <person name="Jarju S."/>
            <person name="Secka A."/>
            <person name="Antonio M."/>
            <person name="Oren A."/>
            <person name="Chaudhuri R.R."/>
            <person name="La Ragione R."/>
            <person name="Hildebrand F."/>
            <person name="Pallen M.J."/>
        </authorList>
    </citation>
    <scope>NUCLEOTIDE SEQUENCE</scope>
    <source>
        <strain evidence="1">Gambia2-208</strain>
    </source>
</reference>
<accession>A0A9D1ZJP0</accession>
<keyword evidence="1" id="KW-0645">Protease</keyword>
<reference evidence="1" key="2">
    <citation type="submission" date="2021-04" db="EMBL/GenBank/DDBJ databases">
        <authorList>
            <person name="Gilroy R."/>
        </authorList>
    </citation>
    <scope>NUCLEOTIDE SEQUENCE</scope>
    <source>
        <strain evidence="1">Gambia2-208</strain>
    </source>
</reference>
<proteinExistence type="predicted"/>
<dbReference type="AlphaFoldDB" id="A0A9D1ZJP0"/>
<keyword evidence="1" id="KW-0121">Carboxypeptidase</keyword>
<evidence type="ECO:0000313" key="2">
    <source>
        <dbReference type="Proteomes" id="UP000886851"/>
    </source>
</evidence>
<gene>
    <name evidence="1" type="ORF">H9824_12155</name>
</gene>
<dbReference type="Proteomes" id="UP000886851">
    <property type="component" value="Unassembled WGS sequence"/>
</dbReference>
<comment type="caution">
    <text evidence="1">The sequence shown here is derived from an EMBL/GenBank/DDBJ whole genome shotgun (WGS) entry which is preliminary data.</text>
</comment>
<name>A0A9D1ZJP0_9BACE</name>
<dbReference type="GO" id="GO:0004180">
    <property type="term" value="F:carboxypeptidase activity"/>
    <property type="evidence" value="ECO:0007669"/>
    <property type="project" value="UniProtKB-KW"/>
</dbReference>
<evidence type="ECO:0000313" key="1">
    <source>
        <dbReference type="EMBL" id="HIY89435.1"/>
    </source>
</evidence>
<organism evidence="1 2">
    <name type="scientific">Candidatus Bacteroides pullicola</name>
    <dbReference type="NCBI Taxonomy" id="2838475"/>
    <lineage>
        <taxon>Bacteria</taxon>
        <taxon>Pseudomonadati</taxon>
        <taxon>Bacteroidota</taxon>
        <taxon>Bacteroidia</taxon>
        <taxon>Bacteroidales</taxon>
        <taxon>Bacteroidaceae</taxon>
        <taxon>Bacteroides</taxon>
    </lineage>
</organism>
<keyword evidence="1" id="KW-0378">Hydrolase</keyword>
<protein>
    <submittedName>
        <fullName evidence="1">Carboxypeptidase regulatory-like domain-containing protein</fullName>
    </submittedName>
</protein>
<sequence>MPESPKLIDVKKLNEAMTIYDKTLRALPYATLQEVSAALGLNVMDLQGKHVRINERRYAGGTQSYKVGKTFGNLDKLLAFEPSAIEPKDVVCITKENSQVYTDNELLIVGGKPVSNVTKRHPLEVRVAHALVRSHIEDVVYVMFHAERDEESTSPAGAFDGFFTKADLLIAAGDVNAARGNFAVSGEFAMPTGDTDYSAYENLVEWIGNTNTYLRSSRSGVPQLLCAQSVLIAARAALRNKLKMQEYPSMQRMIELLREDAFCPTLEVATHEALGRGSRLILQKKGNMDLAFNTQAATRFCQIRDIYEDPNEWQFWLQSGYDTRINDWHEKVFCTNEQKNESLDLAGDYCKTGGVQVTITGDDGQGKWNVQGKAAQRGSGQYIIGLTPGKYTIEFSDVSGKTKPSSLTEVEVKAGEITAKEAAYTAAG</sequence>
<dbReference type="EMBL" id="DXCV01000088">
    <property type="protein sequence ID" value="HIY89435.1"/>
    <property type="molecule type" value="Genomic_DNA"/>
</dbReference>